<reference evidence="1" key="2">
    <citation type="journal article" date="2015" name="Fish Shellfish Immunol.">
        <title>Early steps in the European eel (Anguilla anguilla)-Vibrio vulnificus interaction in the gills: Role of the RtxA13 toxin.</title>
        <authorList>
            <person name="Callol A."/>
            <person name="Pajuelo D."/>
            <person name="Ebbesson L."/>
            <person name="Teles M."/>
            <person name="MacKenzie S."/>
            <person name="Amaro C."/>
        </authorList>
    </citation>
    <scope>NUCLEOTIDE SEQUENCE</scope>
</reference>
<reference evidence="1" key="1">
    <citation type="submission" date="2014-11" db="EMBL/GenBank/DDBJ databases">
        <authorList>
            <person name="Amaro Gonzalez C."/>
        </authorList>
    </citation>
    <scope>NUCLEOTIDE SEQUENCE</scope>
</reference>
<protein>
    <submittedName>
        <fullName evidence="1">Uncharacterized protein</fullName>
    </submittedName>
</protein>
<dbReference type="EMBL" id="GBXM01028830">
    <property type="protein sequence ID" value="JAH79747.1"/>
    <property type="molecule type" value="Transcribed_RNA"/>
</dbReference>
<organism evidence="1">
    <name type="scientific">Anguilla anguilla</name>
    <name type="common">European freshwater eel</name>
    <name type="synonym">Muraena anguilla</name>
    <dbReference type="NCBI Taxonomy" id="7936"/>
    <lineage>
        <taxon>Eukaryota</taxon>
        <taxon>Metazoa</taxon>
        <taxon>Chordata</taxon>
        <taxon>Craniata</taxon>
        <taxon>Vertebrata</taxon>
        <taxon>Euteleostomi</taxon>
        <taxon>Actinopterygii</taxon>
        <taxon>Neopterygii</taxon>
        <taxon>Teleostei</taxon>
        <taxon>Anguilliformes</taxon>
        <taxon>Anguillidae</taxon>
        <taxon>Anguilla</taxon>
    </lineage>
</organism>
<name>A0A0E9VNX6_ANGAN</name>
<proteinExistence type="predicted"/>
<evidence type="ECO:0000313" key="1">
    <source>
        <dbReference type="EMBL" id="JAH79747.1"/>
    </source>
</evidence>
<accession>A0A0E9VNX6</accession>
<dbReference type="AlphaFoldDB" id="A0A0E9VNX6"/>
<sequence length="18" mass="2236">MNICSKPAQKFYRLIYIF</sequence>